<reference evidence="1" key="1">
    <citation type="submission" date="2018-08" db="EMBL/GenBank/DDBJ databases">
        <authorList>
            <person name="Ashton P.M."/>
            <person name="Dallman T."/>
            <person name="Nair S."/>
            <person name="De Pinna E."/>
            <person name="Peters T."/>
            <person name="Grant K."/>
        </authorList>
    </citation>
    <scope>NUCLEOTIDE SEQUENCE [LARGE SCALE GENOMIC DNA]</scope>
    <source>
        <strain evidence="1">294779</strain>
    </source>
</reference>
<protein>
    <submittedName>
        <fullName evidence="1">Uncharacterized protein</fullName>
    </submittedName>
</protein>
<organism evidence="1">
    <name type="scientific">Salmonella diarizonae</name>
    <dbReference type="NCBI Taxonomy" id="59204"/>
    <lineage>
        <taxon>Bacteria</taxon>
        <taxon>Pseudomonadati</taxon>
        <taxon>Pseudomonadota</taxon>
        <taxon>Gammaproteobacteria</taxon>
        <taxon>Enterobacterales</taxon>
        <taxon>Enterobacteriaceae</taxon>
        <taxon>Salmonella</taxon>
    </lineage>
</organism>
<dbReference type="EMBL" id="AAIBIC010000055">
    <property type="protein sequence ID" value="ECC3917301.1"/>
    <property type="molecule type" value="Genomic_DNA"/>
</dbReference>
<dbReference type="AlphaFoldDB" id="A0A5Y1YEL0"/>
<accession>A0A5Y1YEL0</accession>
<sequence>MSVLTDKQDKREKMTDDFFMRESGKLSFAEIMYRLAECEEIWDSNASYAGVYRQIKAQGLESLTAKQRWIYENELKPMSVEKCGFQGTCERPSFPGKYCDMHEQKFGS</sequence>
<evidence type="ECO:0000313" key="1">
    <source>
        <dbReference type="EMBL" id="ECC3917301.1"/>
    </source>
</evidence>
<name>A0A5Y1YEL0_SALDZ</name>
<dbReference type="Proteomes" id="UP000839735">
    <property type="component" value="Unassembled WGS sequence"/>
</dbReference>
<proteinExistence type="predicted"/>
<gene>
    <name evidence="1" type="ORF">CTQ69_25780</name>
</gene>
<comment type="caution">
    <text evidence="1">The sequence shown here is derived from an EMBL/GenBank/DDBJ whole genome shotgun (WGS) entry which is preliminary data.</text>
</comment>